<evidence type="ECO:0000313" key="1">
    <source>
        <dbReference type="EMBL" id="ABK76832.1"/>
    </source>
</evidence>
<dbReference type="EMBL" id="DP000238">
    <property type="protein sequence ID" value="ABK76832.1"/>
    <property type="molecule type" value="Genomic_DNA"/>
</dbReference>
<proteinExistence type="predicted"/>
<organism evidence="1 2">
    <name type="scientific">Cenarchaeum symbiosum (strain A)</name>
    <dbReference type="NCBI Taxonomy" id="414004"/>
    <lineage>
        <taxon>Archaea</taxon>
        <taxon>Nitrososphaerota</taxon>
        <taxon>Candidatus Cenarchaeales</taxon>
        <taxon>Candidatus Cenarchaeaceae</taxon>
        <taxon>Candidatus Cenarchaeum</taxon>
    </lineage>
</organism>
<keyword evidence="2" id="KW-1185">Reference proteome</keyword>
<dbReference type="AlphaFoldDB" id="A0RU15"/>
<dbReference type="KEGG" id="csy:CENSYa_0189"/>
<dbReference type="Proteomes" id="UP000000758">
    <property type="component" value="Chromosome"/>
</dbReference>
<protein>
    <submittedName>
        <fullName evidence="1">Uncharacterized protein</fullName>
    </submittedName>
</protein>
<gene>
    <name evidence="1" type="ordered locus">CENSYa_0189</name>
</gene>
<reference evidence="1 2" key="1">
    <citation type="journal article" date="2006" name="Proc. Natl. Acad. Sci. U.S.A.">
        <title>Genomic analysis of the uncultivated marine crenarchaeote Cenarchaeum symbiosum.</title>
        <authorList>
            <person name="Hallam S.J."/>
            <person name="Konstantinidis K.T."/>
            <person name="Putnam N."/>
            <person name="Schleper C."/>
            <person name="Watanabe Y."/>
            <person name="Sugahara J."/>
            <person name="Preston C."/>
            <person name="de la Torre J."/>
            <person name="Richardson P.M."/>
            <person name="DeLong E.F."/>
        </authorList>
    </citation>
    <scope>NUCLEOTIDE SEQUENCE [LARGE SCALE GENOMIC DNA]</scope>
    <source>
        <strain evidence="2">A</strain>
    </source>
</reference>
<dbReference type="HOGENOM" id="CLU_1405925_0_0_2"/>
<evidence type="ECO:0000313" key="2">
    <source>
        <dbReference type="Proteomes" id="UP000000758"/>
    </source>
</evidence>
<dbReference type="EnsemblBacteria" id="ABK76832">
    <property type="protein sequence ID" value="ABK76832"/>
    <property type="gene ID" value="CENSYa_0189"/>
</dbReference>
<name>A0RU15_CENSY</name>
<accession>A0RU15</accession>
<sequence>MFFGSVYPGSIVRPGPCLAVQDGAEWTSCLNPGSCRQAPASLPVECHAMVFYERVLIPCESAMPERLLEDVTEEVKQVEEIVKSAEWKGSDMPVSRIDEWYFLIRIARNNINHLEGHPGYQNDESSKCCKWARDVVASFDSMVHPRVMEYLGLHDGAAQPQGPGGKEAIPPESVIKSIVDYYDKTHANPKSTG</sequence>